<sequence>MTAAGRFRAVPDSYAYQDGTPIPGKDWCGTAVTDASGVATFTLPAGYFAAVHWVGPTVVRNTASPAQFPAPFVLSYSTSQVKVQVGESRTTGVLLLNTQVEGLEASPAGITVLLKVRGV</sequence>
<keyword evidence="2" id="KW-1185">Reference proteome</keyword>
<protein>
    <submittedName>
        <fullName evidence="1">Uncharacterized protein</fullName>
    </submittedName>
</protein>
<dbReference type="Proteomes" id="UP001138997">
    <property type="component" value="Unassembled WGS sequence"/>
</dbReference>
<gene>
    <name evidence="1" type="ORF">LR394_07835</name>
</gene>
<reference evidence="1" key="1">
    <citation type="submission" date="2021-11" db="EMBL/GenBank/DDBJ databases">
        <title>Streptomyces corallinus and Kineosporia corallina sp. nov., two new coral-derived marine actinobacteria.</title>
        <authorList>
            <person name="Buangrab K."/>
            <person name="Sutthacheep M."/>
            <person name="Yeemin T."/>
            <person name="Harunari E."/>
            <person name="Igarashi Y."/>
            <person name="Sripreechasak P."/>
            <person name="Kanchanasin P."/>
            <person name="Tanasupawat S."/>
            <person name="Phongsopitanun W."/>
        </authorList>
    </citation>
    <scope>NUCLEOTIDE SEQUENCE</scope>
    <source>
        <strain evidence="1">JCM 31032</strain>
    </source>
</reference>
<dbReference type="AlphaFoldDB" id="A0A9X1NBU1"/>
<proteinExistence type="predicted"/>
<name>A0A9X1NBU1_9ACTN</name>
<organism evidence="1 2">
    <name type="scientific">Kineosporia babensis</name>
    <dbReference type="NCBI Taxonomy" id="499548"/>
    <lineage>
        <taxon>Bacteria</taxon>
        <taxon>Bacillati</taxon>
        <taxon>Actinomycetota</taxon>
        <taxon>Actinomycetes</taxon>
        <taxon>Kineosporiales</taxon>
        <taxon>Kineosporiaceae</taxon>
        <taxon>Kineosporia</taxon>
    </lineage>
</organism>
<comment type="caution">
    <text evidence="1">The sequence shown here is derived from an EMBL/GenBank/DDBJ whole genome shotgun (WGS) entry which is preliminary data.</text>
</comment>
<dbReference type="RefSeq" id="WP_231439976.1">
    <property type="nucleotide sequence ID" value="NZ_JAJOMB010000003.1"/>
</dbReference>
<dbReference type="EMBL" id="JAJOMB010000003">
    <property type="protein sequence ID" value="MCD5310800.1"/>
    <property type="molecule type" value="Genomic_DNA"/>
</dbReference>
<accession>A0A9X1NBU1</accession>
<evidence type="ECO:0000313" key="2">
    <source>
        <dbReference type="Proteomes" id="UP001138997"/>
    </source>
</evidence>
<evidence type="ECO:0000313" key="1">
    <source>
        <dbReference type="EMBL" id="MCD5310800.1"/>
    </source>
</evidence>